<dbReference type="Proteomes" id="UP000434957">
    <property type="component" value="Unassembled WGS sequence"/>
</dbReference>
<keyword evidence="2" id="KW-1185">Reference proteome</keyword>
<evidence type="ECO:0000313" key="2">
    <source>
        <dbReference type="Proteomes" id="UP000434957"/>
    </source>
</evidence>
<proteinExistence type="predicted"/>
<evidence type="ECO:0000313" key="1">
    <source>
        <dbReference type="EMBL" id="KAE9314330.1"/>
    </source>
</evidence>
<evidence type="ECO:0008006" key="3">
    <source>
        <dbReference type="Google" id="ProtNLM"/>
    </source>
</evidence>
<comment type="caution">
    <text evidence="1">The sequence shown here is derived from an EMBL/GenBank/DDBJ whole genome shotgun (WGS) entry which is preliminary data.</text>
</comment>
<accession>A0A6A4E0R9</accession>
<dbReference type="PANTHER" id="PTHR47169:SF2">
    <property type="entry name" value="OS01G0541250 PROTEIN"/>
    <property type="match status" value="1"/>
</dbReference>
<name>A0A6A4E0R9_9STRA</name>
<dbReference type="Gene3D" id="3.30.420.10">
    <property type="entry name" value="Ribonuclease H-like superfamily/Ribonuclease H"/>
    <property type="match status" value="1"/>
</dbReference>
<protein>
    <recommendedName>
        <fullName evidence="3">Transposase Tc1-like domain-containing protein</fullName>
    </recommendedName>
</protein>
<dbReference type="EMBL" id="QXFT01001610">
    <property type="protein sequence ID" value="KAE9314330.1"/>
    <property type="molecule type" value="Genomic_DNA"/>
</dbReference>
<dbReference type="GO" id="GO:0003676">
    <property type="term" value="F:nucleic acid binding"/>
    <property type="evidence" value="ECO:0007669"/>
    <property type="project" value="InterPro"/>
</dbReference>
<gene>
    <name evidence="1" type="ORF">PR003_g19276</name>
</gene>
<dbReference type="AlphaFoldDB" id="A0A6A4E0R9"/>
<reference evidence="1 2" key="1">
    <citation type="submission" date="2018-08" db="EMBL/GenBank/DDBJ databases">
        <title>Genomic investigation of the strawberry pathogen Phytophthora fragariae indicates pathogenicity is determined by transcriptional variation in three key races.</title>
        <authorList>
            <person name="Adams T.M."/>
            <person name="Armitage A.D."/>
            <person name="Sobczyk M.K."/>
            <person name="Bates H.J."/>
            <person name="Dunwell J.M."/>
            <person name="Nellist C.F."/>
            <person name="Harrison R.J."/>
        </authorList>
    </citation>
    <scope>NUCLEOTIDE SEQUENCE [LARGE SCALE GENOMIC DNA]</scope>
    <source>
        <strain evidence="1 2">SCRP333</strain>
    </source>
</reference>
<organism evidence="1 2">
    <name type="scientific">Phytophthora rubi</name>
    <dbReference type="NCBI Taxonomy" id="129364"/>
    <lineage>
        <taxon>Eukaryota</taxon>
        <taxon>Sar</taxon>
        <taxon>Stramenopiles</taxon>
        <taxon>Oomycota</taxon>
        <taxon>Peronosporomycetes</taxon>
        <taxon>Peronosporales</taxon>
        <taxon>Peronosporaceae</taxon>
        <taxon>Phytophthora</taxon>
    </lineage>
</organism>
<dbReference type="PANTHER" id="PTHR47169">
    <property type="entry name" value="OS01G0541250 PROTEIN"/>
    <property type="match status" value="1"/>
</dbReference>
<sequence length="418" mass="46895">MPRSPNSKDLPLSARLEIVLALSDVATCGKLPQGAISEAAARFGCHRNTVHKLWRGRATIAVQQHSNRGRPRAFTEGELKAKIEAAPVDSRTTLRGLAASTGIPRTQLFRRLKERSVLKRVTVAPKPLLTPEHMAKRRQFARSLVKKLPGERGYEFVDMQNVVHVDEKWFYVHRNRNTYYLTRGETAPRAVTKNKNHRTKVMFLVAVARPRYDAQQRMTFDGKVGLWPVVETKLAVRNSKNRPKGTPVTTPVEMTKDVYERMLTQHVIPAIKRVWPDKEQVIVQQDNAPPHRASARTAVKAAATSGGWSIEIANQPPRSPDFNVLDLSWFNSLQSLQYTKQTRDVNGLIDAVHAAFEEMDSATTNKSFPTLQSVLEASMFFAGGNSYDIPHLKKDALIKAGKLPRCLSFSAEAMQMSL</sequence>
<dbReference type="InterPro" id="IPR036397">
    <property type="entry name" value="RNaseH_sf"/>
</dbReference>